<dbReference type="AlphaFoldDB" id="A0A0B5AMY4"/>
<dbReference type="GO" id="GO:0005737">
    <property type="term" value="C:cytoplasm"/>
    <property type="evidence" value="ECO:0007669"/>
    <property type="project" value="TreeGrafter"/>
</dbReference>
<dbReference type="EC" id="3.1.26.12" evidence="7"/>
<reference evidence="7 8" key="1">
    <citation type="submission" date="2014-08" db="EMBL/GenBank/DDBJ databases">
        <title>Complete genome of a marine bacteria Jeotgalibacillus malaysiensis.</title>
        <authorList>
            <person name="Yaakop A.S."/>
            <person name="Chan K.-G."/>
            <person name="Goh K.M."/>
        </authorList>
    </citation>
    <scope>NUCLEOTIDE SEQUENCE [LARGE SCALE GENOMIC DNA]</scope>
    <source>
        <strain evidence="7 8">D5</strain>
    </source>
</reference>
<evidence type="ECO:0000256" key="1">
    <source>
        <dbReference type="ARBA" id="ARBA00001946"/>
    </source>
</evidence>
<dbReference type="BioCyc" id="JESP1508404:G14D9-11588-MONOMER"/>
<dbReference type="CDD" id="cd04453">
    <property type="entry name" value="S1_RNase_E"/>
    <property type="match status" value="1"/>
</dbReference>
<dbReference type="Proteomes" id="UP000031449">
    <property type="component" value="Chromosome"/>
</dbReference>
<feature type="domain" description="RNA-binding protein AU-1/Ribonuclease E/G" evidence="6">
    <location>
        <begin position="107"/>
        <end position="372"/>
    </location>
</feature>
<protein>
    <submittedName>
        <fullName evidence="7">Ribonuclease E</fullName>
        <ecNumber evidence="7">3.1.26.12</ecNumber>
    </submittedName>
</protein>
<keyword evidence="3 7" id="KW-0378">Hydrolase</keyword>
<dbReference type="InterPro" id="IPR012340">
    <property type="entry name" value="NA-bd_OB-fold"/>
</dbReference>
<evidence type="ECO:0000259" key="6">
    <source>
        <dbReference type="Pfam" id="PF10150"/>
    </source>
</evidence>
<evidence type="ECO:0000256" key="5">
    <source>
        <dbReference type="ARBA" id="ARBA00022884"/>
    </source>
</evidence>
<evidence type="ECO:0000256" key="4">
    <source>
        <dbReference type="ARBA" id="ARBA00022842"/>
    </source>
</evidence>
<dbReference type="KEGG" id="jeo:JMA_23330"/>
<sequence length="462" mass="53057">MKQLIISNRTREKKWAVIDHGKPERIELYPPFQQSKVGNIYSGTIATIKPSLQAAFVMFDHGPKGYLPLKAIPASYGSVHQGMRLLVQVKKDEEAAKGPVLTGDIELPGQYMVYFPFTQMIRISKKIKADQHKRLKSWAESLLQHDSGILMRTEAESADQSILTSELHELQQQYDRLNRLFNQKKGFFLINQHEKFDEDVKEALIKTQPDEIITDSPSLSKQLKAFVTEMQLATDVTYYMEDEDLFRKYLKEDLYHLMTRQTVWLDGGSSIAIDSLEALTVIDVNSSRQTGAKQQRAAVKEINQKAALESLRQMKLRDLHGIVLIDFINMESKRDQNAIDQLIREAAKSDHKHIHSAGFTELGLYQLTRKKTKGSYQSSYTVQCPVCLGKGHVLSPESCLLELEKDLLSKRRELDNAEIEMTRDIHRLIKDDPSFIKWIEEDLNIPVKIKEIEHIHPAYKIL</sequence>
<dbReference type="SUPFAM" id="SSF50249">
    <property type="entry name" value="Nucleic acid-binding proteins"/>
    <property type="match status" value="1"/>
</dbReference>
<dbReference type="InterPro" id="IPR004659">
    <property type="entry name" value="RNase_E/G"/>
</dbReference>
<dbReference type="PANTHER" id="PTHR30001:SF0">
    <property type="entry name" value="RIBONUCLEASE G"/>
    <property type="match status" value="1"/>
</dbReference>
<gene>
    <name evidence="7" type="ORF">JMA_23330</name>
</gene>
<evidence type="ECO:0000313" key="8">
    <source>
        <dbReference type="Proteomes" id="UP000031449"/>
    </source>
</evidence>
<accession>A0A0B5AMY4</accession>
<dbReference type="GO" id="GO:0008995">
    <property type="term" value="F:ribonuclease E activity"/>
    <property type="evidence" value="ECO:0007669"/>
    <property type="project" value="UniProtKB-EC"/>
</dbReference>
<dbReference type="HOGENOM" id="CLU_003468_5_3_9"/>
<keyword evidence="2" id="KW-0479">Metal-binding</keyword>
<name>A0A0B5AMY4_9BACL</name>
<dbReference type="GO" id="GO:0046872">
    <property type="term" value="F:metal ion binding"/>
    <property type="evidence" value="ECO:0007669"/>
    <property type="project" value="UniProtKB-KW"/>
</dbReference>
<dbReference type="EMBL" id="CP009416">
    <property type="protein sequence ID" value="AJD91650.1"/>
    <property type="molecule type" value="Genomic_DNA"/>
</dbReference>
<dbReference type="GO" id="GO:0006364">
    <property type="term" value="P:rRNA processing"/>
    <property type="evidence" value="ECO:0007669"/>
    <property type="project" value="TreeGrafter"/>
</dbReference>
<dbReference type="OrthoDB" id="9804278at2"/>
<dbReference type="Gene3D" id="2.40.50.140">
    <property type="entry name" value="Nucleic acid-binding proteins"/>
    <property type="match status" value="1"/>
</dbReference>
<evidence type="ECO:0000256" key="2">
    <source>
        <dbReference type="ARBA" id="ARBA00022723"/>
    </source>
</evidence>
<dbReference type="GO" id="GO:0003723">
    <property type="term" value="F:RNA binding"/>
    <property type="evidence" value="ECO:0007669"/>
    <property type="project" value="UniProtKB-KW"/>
</dbReference>
<keyword evidence="5" id="KW-0694">RNA-binding</keyword>
<organism evidence="7 8">
    <name type="scientific">Jeotgalibacillus malaysiensis</name>
    <dbReference type="NCBI Taxonomy" id="1508404"/>
    <lineage>
        <taxon>Bacteria</taxon>
        <taxon>Bacillati</taxon>
        <taxon>Bacillota</taxon>
        <taxon>Bacilli</taxon>
        <taxon>Bacillales</taxon>
        <taxon>Caryophanaceae</taxon>
        <taxon>Jeotgalibacillus</taxon>
    </lineage>
</organism>
<evidence type="ECO:0000313" key="7">
    <source>
        <dbReference type="EMBL" id="AJD91650.1"/>
    </source>
</evidence>
<keyword evidence="4" id="KW-0460">Magnesium</keyword>
<dbReference type="Pfam" id="PF10150">
    <property type="entry name" value="RNase_E_G"/>
    <property type="match status" value="1"/>
</dbReference>
<proteinExistence type="predicted"/>
<evidence type="ECO:0000256" key="3">
    <source>
        <dbReference type="ARBA" id="ARBA00022801"/>
    </source>
</evidence>
<dbReference type="PANTHER" id="PTHR30001">
    <property type="entry name" value="RIBONUCLEASE"/>
    <property type="match status" value="1"/>
</dbReference>
<dbReference type="STRING" id="1508404.JMA_23330"/>
<comment type="cofactor">
    <cofactor evidence="1">
        <name>Mg(2+)</name>
        <dbReference type="ChEBI" id="CHEBI:18420"/>
    </cofactor>
</comment>
<dbReference type="InterPro" id="IPR019307">
    <property type="entry name" value="RNA-bd_AU-1/RNase_E/G"/>
</dbReference>
<keyword evidence="8" id="KW-1185">Reference proteome</keyword>